<feature type="repeat" description="WD" evidence="11">
    <location>
        <begin position="83"/>
        <end position="114"/>
    </location>
</feature>
<dbReference type="SUPFAM" id="SSF50978">
    <property type="entry name" value="WD40 repeat-like"/>
    <property type="match status" value="1"/>
</dbReference>
<organism evidence="12 13">
    <name type="scientific">Anopheles maculatus</name>
    <dbReference type="NCBI Taxonomy" id="74869"/>
    <lineage>
        <taxon>Eukaryota</taxon>
        <taxon>Metazoa</taxon>
        <taxon>Ecdysozoa</taxon>
        <taxon>Arthropoda</taxon>
        <taxon>Hexapoda</taxon>
        <taxon>Insecta</taxon>
        <taxon>Pterygota</taxon>
        <taxon>Neoptera</taxon>
        <taxon>Endopterygota</taxon>
        <taxon>Diptera</taxon>
        <taxon>Nematocera</taxon>
        <taxon>Culicoidea</taxon>
        <taxon>Culicidae</taxon>
        <taxon>Anophelinae</taxon>
        <taxon>Anopheles</taxon>
        <taxon>Anopheles maculatus group</taxon>
    </lineage>
</organism>
<dbReference type="PROSITE" id="PS50082">
    <property type="entry name" value="WD_REPEATS_2"/>
    <property type="match status" value="2"/>
</dbReference>
<keyword evidence="8" id="KW-0819">tRNA processing</keyword>
<protein>
    <recommendedName>
        <fullName evidence="5">Elongator complex protein 2</fullName>
    </recommendedName>
</protein>
<dbReference type="VEuPathDB" id="VectorBase:AMAM009719"/>
<reference evidence="13" key="1">
    <citation type="submission" date="2013-09" db="EMBL/GenBank/DDBJ databases">
        <title>The Genome Sequence of Anopheles maculatus species B.</title>
        <authorList>
            <consortium name="The Broad Institute Genomics Platform"/>
            <person name="Neafsey D.E."/>
            <person name="Besansky N."/>
            <person name="Howell P."/>
            <person name="Walton C."/>
            <person name="Young S.K."/>
            <person name="Zeng Q."/>
            <person name="Gargeya S."/>
            <person name="Fitzgerald M."/>
            <person name="Haas B."/>
            <person name="Abouelleil A."/>
            <person name="Allen A.W."/>
            <person name="Alvarado L."/>
            <person name="Arachchi H.M."/>
            <person name="Berlin A.M."/>
            <person name="Chapman S.B."/>
            <person name="Gainer-Dewar J."/>
            <person name="Goldberg J."/>
            <person name="Griggs A."/>
            <person name="Gujja S."/>
            <person name="Hansen M."/>
            <person name="Howarth C."/>
            <person name="Imamovic A."/>
            <person name="Ireland A."/>
            <person name="Larimer J."/>
            <person name="McCowan C."/>
            <person name="Murphy C."/>
            <person name="Pearson M."/>
            <person name="Poon T.W."/>
            <person name="Priest M."/>
            <person name="Roberts A."/>
            <person name="Saif S."/>
            <person name="Shea T."/>
            <person name="Sisk P."/>
            <person name="Sykes S."/>
            <person name="Wortman J."/>
            <person name="Nusbaum C."/>
            <person name="Birren B."/>
        </authorList>
    </citation>
    <scope>NUCLEOTIDE SEQUENCE [LARGE SCALE GENOMIC DNA]</scope>
    <source>
        <strain evidence="13">maculatus3</strain>
    </source>
</reference>
<evidence type="ECO:0000256" key="1">
    <source>
        <dbReference type="ARBA" id="ARBA00004123"/>
    </source>
</evidence>
<dbReference type="AlphaFoldDB" id="A0A182SMG6"/>
<evidence type="ECO:0000256" key="6">
    <source>
        <dbReference type="ARBA" id="ARBA00022490"/>
    </source>
</evidence>
<evidence type="ECO:0000256" key="9">
    <source>
        <dbReference type="ARBA" id="ARBA00022737"/>
    </source>
</evidence>
<dbReference type="GO" id="GO:0002098">
    <property type="term" value="P:tRNA wobble uridine modification"/>
    <property type="evidence" value="ECO:0007669"/>
    <property type="project" value="InterPro"/>
</dbReference>
<dbReference type="Proteomes" id="UP000075901">
    <property type="component" value="Unassembled WGS sequence"/>
</dbReference>
<dbReference type="GO" id="GO:0005634">
    <property type="term" value="C:nucleus"/>
    <property type="evidence" value="ECO:0007669"/>
    <property type="project" value="UniProtKB-SubCell"/>
</dbReference>
<reference evidence="12" key="2">
    <citation type="submission" date="2020-05" db="UniProtKB">
        <authorList>
            <consortium name="EnsemblMetazoa"/>
        </authorList>
    </citation>
    <scope>IDENTIFICATION</scope>
    <source>
        <strain evidence="12">maculatus3</strain>
    </source>
</reference>
<evidence type="ECO:0000256" key="3">
    <source>
        <dbReference type="ARBA" id="ARBA00005043"/>
    </source>
</evidence>
<dbReference type="EnsemblMetazoa" id="AMAM009719-RA">
    <property type="protein sequence ID" value="AMAM009719-PA"/>
    <property type="gene ID" value="AMAM009719"/>
</dbReference>
<comment type="pathway">
    <text evidence="3">tRNA modification; 5-methoxycarbonylmethyl-2-thiouridine-tRNA biosynthesis.</text>
</comment>
<evidence type="ECO:0000256" key="4">
    <source>
        <dbReference type="ARBA" id="ARBA00005881"/>
    </source>
</evidence>
<keyword evidence="6" id="KW-0963">Cytoplasm</keyword>
<proteinExistence type="inferred from homology"/>
<dbReference type="Pfam" id="PF00400">
    <property type="entry name" value="WD40"/>
    <property type="match status" value="3"/>
</dbReference>
<name>A0A182SMG6_9DIPT</name>
<evidence type="ECO:0000256" key="11">
    <source>
        <dbReference type="PROSITE-ProRule" id="PRU00221"/>
    </source>
</evidence>
<dbReference type="GO" id="GO:0005737">
    <property type="term" value="C:cytoplasm"/>
    <property type="evidence" value="ECO:0007669"/>
    <property type="project" value="UniProtKB-SubCell"/>
</dbReference>
<dbReference type="PANTHER" id="PTHR44111:SF1">
    <property type="entry name" value="ELONGATOR COMPLEX PROTEIN 2"/>
    <property type="match status" value="1"/>
</dbReference>
<keyword evidence="7 11" id="KW-0853">WD repeat</keyword>
<keyword evidence="10" id="KW-0539">Nucleus</keyword>
<evidence type="ECO:0000256" key="10">
    <source>
        <dbReference type="ARBA" id="ARBA00023242"/>
    </source>
</evidence>
<evidence type="ECO:0000313" key="12">
    <source>
        <dbReference type="EnsemblMetazoa" id="AMAM009719-PA"/>
    </source>
</evidence>
<feature type="repeat" description="WD" evidence="11">
    <location>
        <begin position="33"/>
        <end position="64"/>
    </location>
</feature>
<dbReference type="InterPro" id="IPR015943">
    <property type="entry name" value="WD40/YVTN_repeat-like_dom_sf"/>
</dbReference>
<dbReference type="Gene3D" id="2.130.10.10">
    <property type="entry name" value="YVTN repeat-like/Quinoprotein amine dehydrogenase"/>
    <property type="match status" value="2"/>
</dbReference>
<dbReference type="SMART" id="SM00320">
    <property type="entry name" value="WD40"/>
    <property type="match status" value="3"/>
</dbReference>
<comment type="similarity">
    <text evidence="4">Belongs to the WD repeat ELP2 family.</text>
</comment>
<dbReference type="UniPathway" id="UPA00988"/>
<keyword evidence="9" id="KW-0677">Repeat</keyword>
<comment type="subcellular location">
    <subcellularLocation>
        <location evidence="2">Cytoplasm</location>
    </subcellularLocation>
    <subcellularLocation>
        <location evidence="1">Nucleus</location>
    </subcellularLocation>
</comment>
<evidence type="ECO:0000256" key="8">
    <source>
        <dbReference type="ARBA" id="ARBA00022694"/>
    </source>
</evidence>
<keyword evidence="13" id="KW-1185">Reference proteome</keyword>
<evidence type="ECO:0000256" key="7">
    <source>
        <dbReference type="ARBA" id="ARBA00022574"/>
    </source>
</evidence>
<accession>A0A182SMG6</accession>
<dbReference type="PANTHER" id="PTHR44111">
    <property type="entry name" value="ELONGATOR COMPLEX PROTEIN 2"/>
    <property type="match status" value="1"/>
</dbReference>
<dbReference type="InterPro" id="IPR037289">
    <property type="entry name" value="Elp2"/>
</dbReference>
<dbReference type="InterPro" id="IPR001680">
    <property type="entry name" value="WD40_rpt"/>
</dbReference>
<evidence type="ECO:0000256" key="2">
    <source>
        <dbReference type="ARBA" id="ARBA00004496"/>
    </source>
</evidence>
<dbReference type="GO" id="GO:0033588">
    <property type="term" value="C:elongator holoenzyme complex"/>
    <property type="evidence" value="ECO:0007669"/>
    <property type="project" value="InterPro"/>
</dbReference>
<sequence length="220" mass="24473">DGSLIASGCRATSADQAQILLWDTSSWRVLQHLAAHQLTVTQLAFSPNGQYLLAVSRDRTFSVFHRGETNGPFELAMRSDKTNGVHTRIIWCCDWSHDSELFATGSRDGKVVAWIASEKDQQAGSAFVQRSVLELKNESITAVAFARKKLQDGRYLVAVGLETGVIKLYGLGQWDLLFTITEAHAHHMTVKRLSFRPHEESHQLASCGEDGFVRVYGLKL</sequence>
<evidence type="ECO:0000256" key="5">
    <source>
        <dbReference type="ARBA" id="ARBA00020267"/>
    </source>
</evidence>
<dbReference type="InterPro" id="IPR036322">
    <property type="entry name" value="WD40_repeat_dom_sf"/>
</dbReference>
<evidence type="ECO:0000313" key="13">
    <source>
        <dbReference type="Proteomes" id="UP000075901"/>
    </source>
</evidence>